<sequence>MSKPVDPRIRLAIANWPADAPRGAVASLGAEHAISRNTFYKLRRRAEQMGQAAVLEPLSRRPQTSPTALGQEVKDQAVSVRAALAASGLDHGPVSVHDKMRQMGLDNRVPGSAGPPVPGSGPGPGRAVQKAPSGLEAALPRAQRLLADRAPPPTCQAAAASAWIRPAHR</sequence>
<organism evidence="3 4">
    <name type="scientific">Actinomyces slackii</name>
    <dbReference type="NCBI Taxonomy" id="52774"/>
    <lineage>
        <taxon>Bacteria</taxon>
        <taxon>Bacillati</taxon>
        <taxon>Actinomycetota</taxon>
        <taxon>Actinomycetes</taxon>
        <taxon>Actinomycetales</taxon>
        <taxon>Actinomycetaceae</taxon>
        <taxon>Actinomyces</taxon>
    </lineage>
</organism>
<proteinExistence type="predicted"/>
<dbReference type="KEGG" id="asla:NCTC11923_01027"/>
<evidence type="ECO:0000256" key="1">
    <source>
        <dbReference type="SAM" id="MobiDB-lite"/>
    </source>
</evidence>
<dbReference type="STRING" id="1278298.GCA_000428685_01392"/>
<reference evidence="3 4" key="1">
    <citation type="submission" date="2018-12" db="EMBL/GenBank/DDBJ databases">
        <authorList>
            <consortium name="Pathogen Informatics"/>
        </authorList>
    </citation>
    <scope>NUCLEOTIDE SEQUENCE [LARGE SCALE GENOMIC DNA]</scope>
    <source>
        <strain evidence="3 4">NCTC11923</strain>
    </source>
</reference>
<evidence type="ECO:0000313" key="4">
    <source>
        <dbReference type="Proteomes" id="UP000276899"/>
    </source>
</evidence>
<dbReference type="EMBL" id="LR134363">
    <property type="protein sequence ID" value="VEG75970.1"/>
    <property type="molecule type" value="Genomic_DNA"/>
</dbReference>
<protein>
    <submittedName>
        <fullName evidence="3">Uncharacterized protein</fullName>
    </submittedName>
</protein>
<evidence type="ECO:0000313" key="2">
    <source>
        <dbReference type="EMBL" id="VEG74393.1"/>
    </source>
</evidence>
<dbReference type="KEGG" id="asla:NCTC11923_02651"/>
<dbReference type="EMBL" id="LR134363">
    <property type="protein sequence ID" value="VEG74393.1"/>
    <property type="molecule type" value="Genomic_DNA"/>
</dbReference>
<name>A0A3S4U418_9ACTO</name>
<dbReference type="Proteomes" id="UP000276899">
    <property type="component" value="Chromosome"/>
</dbReference>
<feature type="region of interest" description="Disordered" evidence="1">
    <location>
        <begin position="146"/>
        <end position="169"/>
    </location>
</feature>
<dbReference type="AlphaFoldDB" id="A0A3S4U418"/>
<evidence type="ECO:0000313" key="3">
    <source>
        <dbReference type="EMBL" id="VEG75970.1"/>
    </source>
</evidence>
<feature type="region of interest" description="Disordered" evidence="1">
    <location>
        <begin position="105"/>
        <end position="133"/>
    </location>
</feature>
<gene>
    <name evidence="2" type="ORF">NCTC11923_01027</name>
    <name evidence="3" type="ORF">NCTC11923_02651</name>
</gene>
<keyword evidence="4" id="KW-1185">Reference proteome</keyword>
<accession>A0A3S4U418</accession>